<accession>A0ABS6A928</accession>
<dbReference type="Proteomes" id="UP000753376">
    <property type="component" value="Unassembled WGS sequence"/>
</dbReference>
<protein>
    <submittedName>
        <fullName evidence="1">Uncharacterized protein</fullName>
    </submittedName>
</protein>
<keyword evidence="2" id="KW-1185">Reference proteome</keyword>
<sequence length="212" mass="24207">MSVFAEQRYQDATEQSGLIQAYGLDFAPNDDWSYGLNTEFGTINSESGDELRRRAVGGKVGYSGDWLRYAGALEYREDKSDAETRDVWLMRNNLSYKINPDWRFISKLDFSIGNSTRGDFFDGNFVEGSVGYAYRPVFNDRLNLLAKYTYLSDLAPPDQLSSTTSRAIDYSQRSHVAAIDAIYDLTERWSIGGRYAYRLGELRMSRDNYADT</sequence>
<dbReference type="RefSeq" id="WP_216008029.1">
    <property type="nucleotide sequence ID" value="NZ_JAHKPV010000017.1"/>
</dbReference>
<proteinExistence type="predicted"/>
<organism evidence="1 2">
    <name type="scientific">Marinobacter salexigens</name>
    <dbReference type="NCBI Taxonomy" id="1925763"/>
    <lineage>
        <taxon>Bacteria</taxon>
        <taxon>Pseudomonadati</taxon>
        <taxon>Pseudomonadota</taxon>
        <taxon>Gammaproteobacteria</taxon>
        <taxon>Pseudomonadales</taxon>
        <taxon>Marinobacteraceae</taxon>
        <taxon>Marinobacter</taxon>
    </lineage>
</organism>
<name>A0ABS6A928_9GAMM</name>
<comment type="caution">
    <text evidence="1">The sequence shown here is derived from an EMBL/GenBank/DDBJ whole genome shotgun (WGS) entry which is preliminary data.</text>
</comment>
<dbReference type="EMBL" id="JAHKPV010000017">
    <property type="protein sequence ID" value="MBU2874180.1"/>
    <property type="molecule type" value="Genomic_DNA"/>
</dbReference>
<evidence type="ECO:0000313" key="1">
    <source>
        <dbReference type="EMBL" id="MBU2874180.1"/>
    </source>
</evidence>
<evidence type="ECO:0000313" key="2">
    <source>
        <dbReference type="Proteomes" id="UP000753376"/>
    </source>
</evidence>
<reference evidence="1 2" key="1">
    <citation type="submission" date="2021-05" db="EMBL/GenBank/DDBJ databases">
        <title>Draft genomes of bacteria isolated from model marine particles.</title>
        <authorList>
            <person name="Datta M.S."/>
            <person name="Schwartzman J.A."/>
            <person name="Enke T.N."/>
            <person name="Saavedra J."/>
            <person name="Cermak N."/>
            <person name="Cordero O.X."/>
        </authorList>
    </citation>
    <scope>NUCLEOTIDE SEQUENCE [LARGE SCALE GENOMIC DNA]</scope>
    <source>
        <strain evidence="1 2">D2M19</strain>
    </source>
</reference>
<gene>
    <name evidence="1" type="ORF">KO508_09195</name>
</gene>